<dbReference type="GO" id="GO:0006351">
    <property type="term" value="P:DNA-templated transcription"/>
    <property type="evidence" value="ECO:0007669"/>
    <property type="project" value="InterPro"/>
</dbReference>
<dbReference type="InterPro" id="IPR011965">
    <property type="entry name" value="PaaX_trns_reg"/>
</dbReference>
<dbReference type="InterPro" id="IPR048846">
    <property type="entry name" value="PaaX-like_central"/>
</dbReference>
<evidence type="ECO:0000313" key="4">
    <source>
        <dbReference type="EMBL" id="GIJ72417.1"/>
    </source>
</evidence>
<dbReference type="Pfam" id="PF20803">
    <property type="entry name" value="PaaX_M"/>
    <property type="match status" value="1"/>
</dbReference>
<comment type="caution">
    <text evidence="4">The sequence shown here is derived from an EMBL/GenBank/DDBJ whole genome shotgun (WGS) entry which is preliminary data.</text>
</comment>
<protein>
    <submittedName>
        <fullName evidence="4">PaaX family transcriptional regulator</fullName>
    </submittedName>
</protein>
<dbReference type="InterPro" id="IPR036390">
    <property type="entry name" value="WH_DNA-bd_sf"/>
</dbReference>
<evidence type="ECO:0000259" key="3">
    <source>
        <dbReference type="Pfam" id="PF20803"/>
    </source>
</evidence>
<evidence type="ECO:0000313" key="5">
    <source>
        <dbReference type="Proteomes" id="UP000635606"/>
    </source>
</evidence>
<sequence>MPNIVLRTAYPVRVTTTIDRTTAGTPLEVRPQTLLLTLLGSTALDRDLAIFSGTFVTVMGNLGVSEHATRSTLARMVGRGLLVRHRRGRRVYLGLTPRAAAVLREGEERMWRWGAVNRDTSGHWTLLGFSLPESRRDERHLLRSRLRWAGFGMLRSGLWIAPGAVDVTPLLSDPQLRDHVLAFRAEPVEPVDADRMVRDAYDLPTIAARYHDFLRRWDTRRPLPDATDDLTRHLLLLSDWLLLLRDDPRIPLHNLPPDWPAVAAQEVFHRTHGRLQPRARRVAERAVDSIDAPVDDGRP</sequence>
<gene>
    <name evidence="4" type="primary">paaX_1</name>
    <name evidence="4" type="ORF">Voc01_073340</name>
</gene>
<dbReference type="SUPFAM" id="SSF46785">
    <property type="entry name" value="Winged helix' DNA-binding domain"/>
    <property type="match status" value="1"/>
</dbReference>
<dbReference type="Proteomes" id="UP000635606">
    <property type="component" value="Unassembled WGS sequence"/>
</dbReference>
<dbReference type="PIRSF" id="PIRSF020623">
    <property type="entry name" value="PaaX"/>
    <property type="match status" value="1"/>
</dbReference>
<dbReference type="InterPro" id="IPR013225">
    <property type="entry name" value="PaaX_C"/>
</dbReference>
<proteinExistence type="predicted"/>
<dbReference type="Gene3D" id="1.10.10.10">
    <property type="entry name" value="Winged helix-like DNA-binding domain superfamily/Winged helix DNA-binding domain"/>
    <property type="match status" value="1"/>
</dbReference>
<dbReference type="Pfam" id="PF08223">
    <property type="entry name" value="PaaX_C"/>
    <property type="match status" value="1"/>
</dbReference>
<dbReference type="Gene3D" id="3.30.70.2650">
    <property type="match status" value="1"/>
</dbReference>
<feature type="domain" description="Transcriptional repressor PaaX-like N-terminal" evidence="1">
    <location>
        <begin position="31"/>
        <end position="97"/>
    </location>
</feature>
<evidence type="ECO:0000259" key="1">
    <source>
        <dbReference type="Pfam" id="PF07848"/>
    </source>
</evidence>
<dbReference type="EMBL" id="BOPH01000101">
    <property type="protein sequence ID" value="GIJ72417.1"/>
    <property type="molecule type" value="Genomic_DNA"/>
</dbReference>
<dbReference type="PANTHER" id="PTHR30319:SF1">
    <property type="entry name" value="TRANSCRIPTIONAL REPRESSOR PAAX"/>
    <property type="match status" value="1"/>
</dbReference>
<organism evidence="4 5">
    <name type="scientific">Virgisporangium ochraceum</name>
    <dbReference type="NCBI Taxonomy" id="65505"/>
    <lineage>
        <taxon>Bacteria</taxon>
        <taxon>Bacillati</taxon>
        <taxon>Actinomycetota</taxon>
        <taxon>Actinomycetes</taxon>
        <taxon>Micromonosporales</taxon>
        <taxon>Micromonosporaceae</taxon>
        <taxon>Virgisporangium</taxon>
    </lineage>
</organism>
<reference evidence="4" key="1">
    <citation type="submission" date="2021-01" db="EMBL/GenBank/DDBJ databases">
        <title>Whole genome shotgun sequence of Virgisporangium ochraceum NBRC 16418.</title>
        <authorList>
            <person name="Komaki H."/>
            <person name="Tamura T."/>
        </authorList>
    </citation>
    <scope>NUCLEOTIDE SEQUENCE</scope>
    <source>
        <strain evidence="4">NBRC 16418</strain>
    </source>
</reference>
<name>A0A8J4EHP7_9ACTN</name>
<dbReference type="InterPro" id="IPR036388">
    <property type="entry name" value="WH-like_DNA-bd_sf"/>
</dbReference>
<accession>A0A8J4EHP7</accession>
<dbReference type="Pfam" id="PF07848">
    <property type="entry name" value="PaaX"/>
    <property type="match status" value="1"/>
</dbReference>
<feature type="domain" description="Transcriptional repressor PaaX-like C-terminal" evidence="2">
    <location>
        <begin position="201"/>
        <end position="284"/>
    </location>
</feature>
<dbReference type="PANTHER" id="PTHR30319">
    <property type="entry name" value="PHENYLACETIC ACID REGULATOR-RELATED TRANSCRIPTIONAL REPRESSOR"/>
    <property type="match status" value="1"/>
</dbReference>
<keyword evidence="5" id="KW-1185">Reference proteome</keyword>
<feature type="domain" description="Transcriptional repressor PaaX-like central Cas2-like" evidence="3">
    <location>
        <begin position="119"/>
        <end position="196"/>
    </location>
</feature>
<dbReference type="InterPro" id="IPR012906">
    <property type="entry name" value="PaaX-like_N"/>
</dbReference>
<dbReference type="AlphaFoldDB" id="A0A8J4EHP7"/>
<evidence type="ECO:0000259" key="2">
    <source>
        <dbReference type="Pfam" id="PF08223"/>
    </source>
</evidence>